<organism evidence="2 3">
    <name type="scientific">Treponema pedis</name>
    <dbReference type="NCBI Taxonomy" id="409322"/>
    <lineage>
        <taxon>Bacteria</taxon>
        <taxon>Pseudomonadati</taxon>
        <taxon>Spirochaetota</taxon>
        <taxon>Spirochaetia</taxon>
        <taxon>Spirochaetales</taxon>
        <taxon>Treponemataceae</taxon>
        <taxon>Treponema</taxon>
    </lineage>
</organism>
<proteinExistence type="predicted"/>
<evidence type="ECO:0000256" key="1">
    <source>
        <dbReference type="SAM" id="Phobius"/>
    </source>
</evidence>
<dbReference type="EMBL" id="CP061839">
    <property type="protein sequence ID" value="QOW61369.1"/>
    <property type="molecule type" value="Genomic_DNA"/>
</dbReference>
<feature type="transmembrane region" description="Helical" evidence="1">
    <location>
        <begin position="91"/>
        <end position="110"/>
    </location>
</feature>
<feature type="transmembrane region" description="Helical" evidence="1">
    <location>
        <begin position="12"/>
        <end position="35"/>
    </location>
</feature>
<reference evidence="2 3" key="1">
    <citation type="submission" date="2020-09" db="EMBL/GenBank/DDBJ databases">
        <title>Characterization of Treponema spp. from bovine digital dermatitis in Korea.</title>
        <authorList>
            <person name="Espiritu H.M."/>
            <person name="Cho Y.I."/>
            <person name="Mamuad L."/>
        </authorList>
    </citation>
    <scope>NUCLEOTIDE SEQUENCE [LARGE SCALE GENOMIC DNA]</scope>
    <source>
        <strain evidence="2 3">KS1</strain>
    </source>
</reference>
<dbReference type="AlphaFoldDB" id="A0A7S7AX29"/>
<dbReference type="RefSeq" id="WP_194076861.1">
    <property type="nucleotide sequence ID" value="NZ_CP061839.1"/>
</dbReference>
<evidence type="ECO:0000313" key="3">
    <source>
        <dbReference type="Proteomes" id="UP000593915"/>
    </source>
</evidence>
<keyword evidence="1" id="KW-1133">Transmembrane helix</keyword>
<gene>
    <name evidence="2" type="ORF">IFE08_02975</name>
</gene>
<keyword evidence="1" id="KW-0812">Transmembrane</keyword>
<feature type="transmembrane region" description="Helical" evidence="1">
    <location>
        <begin position="47"/>
        <end position="70"/>
    </location>
</feature>
<name>A0A7S7AX29_9SPIR</name>
<evidence type="ECO:0000313" key="2">
    <source>
        <dbReference type="EMBL" id="QOW61369.1"/>
    </source>
</evidence>
<sequence length="264" mass="30779">MTAKRIVKLSNVLCIISVIALCYWVFTFIVMNVFGLKVFRENLTETFYLSILGILALMFGALITNVMFNLTRIAEKHNNDTADSKQTGNKISLICLISLFPIITILLFSGDYLTTRKKERMLVQSAESIVVSNKNVIDEIINYEFSKEWINNTSAKLKLLSKLDRNYENISILVNDSIDGVPVFLMFDNYYYIKNDSKPDKVDFVFQSDIKQREYLKKVFQNNFLEKKFSAYDGNYEMFYPIKYNNKIIVLYFQDRQRYGKVGS</sequence>
<accession>A0A7S7AX29</accession>
<protein>
    <submittedName>
        <fullName evidence="2">Peptidase</fullName>
    </submittedName>
</protein>
<keyword evidence="1" id="KW-0472">Membrane</keyword>
<dbReference type="Proteomes" id="UP000593915">
    <property type="component" value="Chromosome"/>
</dbReference>